<feature type="transmembrane region" description="Helical" evidence="6">
    <location>
        <begin position="79"/>
        <end position="97"/>
    </location>
</feature>
<dbReference type="GO" id="GO:0005794">
    <property type="term" value="C:Golgi apparatus"/>
    <property type="evidence" value="ECO:0007669"/>
    <property type="project" value="TreeGrafter"/>
</dbReference>
<comment type="subcellular location">
    <subcellularLocation>
        <location evidence="1">Membrane</location>
        <topology evidence="1">Multi-pass membrane protein</topology>
    </subcellularLocation>
</comment>
<dbReference type="GO" id="GO:0016020">
    <property type="term" value="C:membrane"/>
    <property type="evidence" value="ECO:0007669"/>
    <property type="project" value="UniProtKB-SubCell"/>
</dbReference>
<dbReference type="PANTHER" id="PTHR13377">
    <property type="entry name" value="PLACENTAL PROTEIN 6"/>
    <property type="match status" value="1"/>
</dbReference>
<evidence type="ECO:0000256" key="3">
    <source>
        <dbReference type="ARBA" id="ARBA00022989"/>
    </source>
</evidence>
<keyword evidence="2 6" id="KW-0812">Transmembrane</keyword>
<feature type="compositionally biased region" description="Low complexity" evidence="5">
    <location>
        <begin position="336"/>
        <end position="345"/>
    </location>
</feature>
<gene>
    <name evidence="7" type="ORF">AKO1_008455</name>
</gene>
<evidence type="ECO:0000313" key="8">
    <source>
        <dbReference type="Proteomes" id="UP001431209"/>
    </source>
</evidence>
<dbReference type="GO" id="GO:0006890">
    <property type="term" value="P:retrograde vesicle-mediated transport, Golgi to endoplasmic reticulum"/>
    <property type="evidence" value="ECO:0007669"/>
    <property type="project" value="InterPro"/>
</dbReference>
<dbReference type="InterPro" id="IPR013861">
    <property type="entry name" value="TMEM115/Pdh1/Rbl19"/>
</dbReference>
<dbReference type="AlphaFoldDB" id="A0AAW2YPY5"/>
<feature type="compositionally biased region" description="Basic and acidic residues" evidence="5">
    <location>
        <begin position="355"/>
        <end position="372"/>
    </location>
</feature>
<dbReference type="PANTHER" id="PTHR13377:SF3">
    <property type="entry name" value="TRANSMEMBRANE PROTEIN 115"/>
    <property type="match status" value="1"/>
</dbReference>
<evidence type="ECO:0000256" key="1">
    <source>
        <dbReference type="ARBA" id="ARBA00004141"/>
    </source>
</evidence>
<accession>A0AAW2YPY5</accession>
<evidence type="ECO:0000256" key="6">
    <source>
        <dbReference type="SAM" id="Phobius"/>
    </source>
</evidence>
<dbReference type="Proteomes" id="UP001431209">
    <property type="component" value="Unassembled WGS sequence"/>
</dbReference>
<comment type="caution">
    <text evidence="7">The sequence shown here is derived from an EMBL/GenBank/DDBJ whole genome shotgun (WGS) entry which is preliminary data.</text>
</comment>
<evidence type="ECO:0000256" key="5">
    <source>
        <dbReference type="SAM" id="MobiDB-lite"/>
    </source>
</evidence>
<feature type="compositionally biased region" description="Low complexity" evidence="5">
    <location>
        <begin position="295"/>
        <end position="304"/>
    </location>
</feature>
<evidence type="ECO:0000313" key="7">
    <source>
        <dbReference type="EMBL" id="KAL0478162.1"/>
    </source>
</evidence>
<dbReference type="SMART" id="SM01160">
    <property type="entry name" value="DUF1751"/>
    <property type="match status" value="1"/>
</dbReference>
<evidence type="ECO:0000256" key="4">
    <source>
        <dbReference type="ARBA" id="ARBA00023136"/>
    </source>
</evidence>
<feature type="region of interest" description="Disordered" evidence="5">
    <location>
        <begin position="291"/>
        <end position="322"/>
    </location>
</feature>
<dbReference type="EMBL" id="JAOPGA020000323">
    <property type="protein sequence ID" value="KAL0478162.1"/>
    <property type="molecule type" value="Genomic_DNA"/>
</dbReference>
<sequence>MNTEQDNSPNVFKQTGQMITTSIRDSPLVSKGFMLALCIFYAGSFVPFLRELFVMKPGSTVWDLYIWNIFTNTYVETHILSLLFSITGVAASSVWLLQSPLQAQQNSFTIIPWSKGMYFKFIIIVNILISIISFLLALIIYSLLKNENLLNEEYNGFHGCLSGFTVVLKQQLPEQQFSILNIYVLRGKHIPFLCIVVGAVHGVFVGQVTDFLYLVLGVYVAWFYLRFFQLHDDDGTRGDHADSFSFVSFFPSSLQPYVANFANYFHLIACRIGLVKKIRIMSPLTPSTHSFIAPTSSSTSASNSRKLERQNNSAPVYQPTLKPSDDVSIDVIVHPTNTNNSTTSSAGHQLSAVDAQRRRELAQKALEKRMASKAEAAVDTAPTTTKTEL</sequence>
<keyword evidence="8" id="KW-1185">Reference proteome</keyword>
<dbReference type="Pfam" id="PF08551">
    <property type="entry name" value="DUF1751"/>
    <property type="match status" value="1"/>
</dbReference>
<keyword evidence="3 6" id="KW-1133">Transmembrane helix</keyword>
<name>A0AAW2YPY5_9EUKA</name>
<organism evidence="7 8">
    <name type="scientific">Acrasis kona</name>
    <dbReference type="NCBI Taxonomy" id="1008807"/>
    <lineage>
        <taxon>Eukaryota</taxon>
        <taxon>Discoba</taxon>
        <taxon>Heterolobosea</taxon>
        <taxon>Tetramitia</taxon>
        <taxon>Eutetramitia</taxon>
        <taxon>Acrasidae</taxon>
        <taxon>Acrasis</taxon>
    </lineage>
</organism>
<evidence type="ECO:0000256" key="2">
    <source>
        <dbReference type="ARBA" id="ARBA00022692"/>
    </source>
</evidence>
<reference evidence="7 8" key="1">
    <citation type="submission" date="2024-03" db="EMBL/GenBank/DDBJ databases">
        <title>The Acrasis kona genome and developmental transcriptomes reveal deep origins of eukaryotic multicellular pathways.</title>
        <authorList>
            <person name="Sheikh S."/>
            <person name="Fu C.-J."/>
            <person name="Brown M.W."/>
            <person name="Baldauf S.L."/>
        </authorList>
    </citation>
    <scope>NUCLEOTIDE SEQUENCE [LARGE SCALE GENOMIC DNA]</scope>
    <source>
        <strain evidence="7 8">ATCC MYA-3509</strain>
    </source>
</reference>
<feature type="transmembrane region" description="Helical" evidence="6">
    <location>
        <begin position="28"/>
        <end position="49"/>
    </location>
</feature>
<proteinExistence type="predicted"/>
<protein>
    <submittedName>
        <fullName evidence="7">Uncharacterized protein</fullName>
    </submittedName>
</protein>
<keyword evidence="4 6" id="KW-0472">Membrane</keyword>
<feature type="region of interest" description="Disordered" evidence="5">
    <location>
        <begin position="334"/>
        <end position="389"/>
    </location>
</feature>
<feature type="transmembrane region" description="Helical" evidence="6">
    <location>
        <begin position="211"/>
        <end position="228"/>
    </location>
</feature>
<feature type="transmembrane region" description="Helical" evidence="6">
    <location>
        <begin position="118"/>
        <end position="144"/>
    </location>
</feature>